<organism evidence="2 3">
    <name type="scientific">Alteromonas portus</name>
    <dbReference type="NCBI Taxonomy" id="2565549"/>
    <lineage>
        <taxon>Bacteria</taxon>
        <taxon>Pseudomonadati</taxon>
        <taxon>Pseudomonadota</taxon>
        <taxon>Gammaproteobacteria</taxon>
        <taxon>Alteromonadales</taxon>
        <taxon>Alteromonadaceae</taxon>
        <taxon>Alteromonas/Salinimonas group</taxon>
        <taxon>Alteromonas</taxon>
    </lineage>
</organism>
<keyword evidence="1" id="KW-1133">Transmembrane helix</keyword>
<name>A0A4V5NNF4_9ALTE</name>
<evidence type="ECO:0000256" key="1">
    <source>
        <dbReference type="SAM" id="Phobius"/>
    </source>
</evidence>
<dbReference type="AlphaFoldDB" id="A0A4V5NNF4"/>
<dbReference type="Proteomes" id="UP000305471">
    <property type="component" value="Unassembled WGS sequence"/>
</dbReference>
<reference evidence="2 3" key="1">
    <citation type="submission" date="2019-04" db="EMBL/GenBank/DDBJ databases">
        <title>Alteromonas portus sp. nov., an alginate lyase-excreting marine bacterium.</title>
        <authorList>
            <person name="Huang H."/>
            <person name="Mo K."/>
            <person name="Bao S."/>
        </authorList>
    </citation>
    <scope>NUCLEOTIDE SEQUENCE [LARGE SCALE GENOMIC DNA]</scope>
    <source>
        <strain evidence="2 3">HB161718</strain>
    </source>
</reference>
<keyword evidence="1" id="KW-0472">Membrane</keyword>
<evidence type="ECO:0000313" key="3">
    <source>
        <dbReference type="Proteomes" id="UP000305471"/>
    </source>
</evidence>
<dbReference type="EMBL" id="SWCO01000005">
    <property type="protein sequence ID" value="TKB03396.1"/>
    <property type="molecule type" value="Genomic_DNA"/>
</dbReference>
<keyword evidence="1" id="KW-0812">Transmembrane</keyword>
<dbReference type="RefSeq" id="WP_136782090.1">
    <property type="nucleotide sequence ID" value="NZ_SWCO01000005.1"/>
</dbReference>
<proteinExistence type="predicted"/>
<feature type="transmembrane region" description="Helical" evidence="1">
    <location>
        <begin position="12"/>
        <end position="31"/>
    </location>
</feature>
<feature type="transmembrane region" description="Helical" evidence="1">
    <location>
        <begin position="43"/>
        <end position="62"/>
    </location>
</feature>
<keyword evidence="3" id="KW-1185">Reference proteome</keyword>
<sequence length="156" mass="18082">MKKVIFRRTLFNSNLVVLLITSVIGVFFYALSNEIPEELIFKVWVVIWATPFIWVYVIFEIYTVSKYPREVSIDAKQESLLFGDDIALFQSNISFGLIKQTMGNYSLYIEVVSGQKYNYKPYYSAVINSIELQEILKHFPKIKVVTGESTTLLQKT</sequence>
<protein>
    <submittedName>
        <fullName evidence="2">Uncharacterized protein</fullName>
    </submittedName>
</protein>
<evidence type="ECO:0000313" key="2">
    <source>
        <dbReference type="EMBL" id="TKB03396.1"/>
    </source>
</evidence>
<gene>
    <name evidence="2" type="ORF">E5672_10170</name>
</gene>
<comment type="caution">
    <text evidence="2">The sequence shown here is derived from an EMBL/GenBank/DDBJ whole genome shotgun (WGS) entry which is preliminary data.</text>
</comment>
<accession>A0A4V5NNF4</accession>